<protein>
    <submittedName>
        <fullName evidence="2">Uncharacterized protein conserved in bacteria</fullName>
    </submittedName>
</protein>
<evidence type="ECO:0000313" key="2">
    <source>
        <dbReference type="EMBL" id="ABC30336.1"/>
    </source>
</evidence>
<dbReference type="STRING" id="349521.HCH_03595"/>
<dbReference type="Pfam" id="PF10005">
    <property type="entry name" value="Zn_ribbon_DZR_6"/>
    <property type="match status" value="1"/>
</dbReference>
<dbReference type="Pfam" id="PF15887">
    <property type="entry name" value="Peptidase_Mx"/>
    <property type="match status" value="1"/>
</dbReference>
<dbReference type="eggNOG" id="COG4307">
    <property type="taxonomic scope" value="Bacteria"/>
</dbReference>
<gene>
    <name evidence="2" type="ordered locus">HCH_03595</name>
</gene>
<keyword evidence="3" id="KW-1185">Reference proteome</keyword>
<reference evidence="2 3" key="1">
    <citation type="journal article" date="2005" name="Nucleic Acids Res.">
        <title>Genomic blueprint of Hahella chejuensis, a marine microbe producing an algicidal agent.</title>
        <authorList>
            <person name="Jeong H."/>
            <person name="Yim J.H."/>
            <person name="Lee C."/>
            <person name="Choi S.-H."/>
            <person name="Park Y.K."/>
            <person name="Yoon S.H."/>
            <person name="Hur C.-G."/>
            <person name="Kang H.-Y."/>
            <person name="Kim D."/>
            <person name="Lee H.H."/>
            <person name="Park K.H."/>
            <person name="Park S.-H."/>
            <person name="Park H.-S."/>
            <person name="Lee H.K."/>
            <person name="Oh T.K."/>
            <person name="Kim J.F."/>
        </authorList>
    </citation>
    <scope>NUCLEOTIDE SEQUENCE [LARGE SCALE GENOMIC DNA]</scope>
    <source>
        <strain evidence="2 3">KCTC 2396</strain>
    </source>
</reference>
<dbReference type="Gene3D" id="3.40.390.70">
    <property type="match status" value="1"/>
</dbReference>
<sequence>MKLFTCPACGNLVYFENVACTRCGATLGFVPGEMVMAAFTPDGDRLWRRVGDANGQYRKCSNYAVHAACNWMLNADGPAELCAACQLNRTIPDLSIVENLPLWRTLETEKRRLVFTLMRLGLPLTPRSQDDAGLAFDFLADPDPSFNERGRVLTGHAQGVITLNIAEADPAVRVSMREQMGEPYRTILGHFRHESGHYYWDKLIRDSDRLPAFRRQFGDETLNYSDALERHYQSAPPEDWTQRFVSAYASSHPWEDWAETWAHYLHMIDTLETAYQFGLMIHPRAGDDANLDVRHDFDPCNQPVFSVLVDHWLPLTFALNSLNRSMGHAHAYPFVLGPQVLQKLEFVHLTVRDARLPV</sequence>
<feature type="domain" description="Zinc-ribbon" evidence="1">
    <location>
        <begin position="3"/>
        <end position="95"/>
    </location>
</feature>
<organism evidence="2 3">
    <name type="scientific">Hahella chejuensis (strain KCTC 2396)</name>
    <dbReference type="NCBI Taxonomy" id="349521"/>
    <lineage>
        <taxon>Bacteria</taxon>
        <taxon>Pseudomonadati</taxon>
        <taxon>Pseudomonadota</taxon>
        <taxon>Gammaproteobacteria</taxon>
        <taxon>Oceanospirillales</taxon>
        <taxon>Hahellaceae</taxon>
        <taxon>Hahella</taxon>
    </lineage>
</organism>
<dbReference type="InterPro" id="IPR011201">
    <property type="entry name" value="Zinc-ribbon_6_bact"/>
</dbReference>
<proteinExistence type="predicted"/>
<dbReference type="InterPro" id="IPR031321">
    <property type="entry name" value="UCP012641"/>
</dbReference>
<dbReference type="AlphaFoldDB" id="Q2SG88"/>
<dbReference type="PIRSF" id="PIRSF012641">
    <property type="entry name" value="UCP012641"/>
    <property type="match status" value="1"/>
</dbReference>
<dbReference type="HOGENOM" id="CLU_048114_0_0_6"/>
<dbReference type="Proteomes" id="UP000000238">
    <property type="component" value="Chromosome"/>
</dbReference>
<name>Q2SG88_HAHCH</name>
<dbReference type="OrthoDB" id="256753at2"/>
<dbReference type="RefSeq" id="WP_011397404.1">
    <property type="nucleotide sequence ID" value="NC_007645.1"/>
</dbReference>
<dbReference type="KEGG" id="hch:HCH_03595"/>
<evidence type="ECO:0000259" key="1">
    <source>
        <dbReference type="Pfam" id="PF10005"/>
    </source>
</evidence>
<dbReference type="EMBL" id="CP000155">
    <property type="protein sequence ID" value="ABC30336.1"/>
    <property type="molecule type" value="Genomic_DNA"/>
</dbReference>
<evidence type="ECO:0000313" key="3">
    <source>
        <dbReference type="Proteomes" id="UP000000238"/>
    </source>
</evidence>
<accession>Q2SG88</accession>